<name>I3ZLE7_TERRK</name>
<dbReference type="EMBL" id="CP003379">
    <property type="protein sequence ID" value="AFL90065.1"/>
    <property type="molecule type" value="Genomic_DNA"/>
</dbReference>
<dbReference type="Proteomes" id="UP000006056">
    <property type="component" value="Chromosome"/>
</dbReference>
<dbReference type="Pfam" id="PF06722">
    <property type="entry name" value="EryCIII-like_C"/>
    <property type="match status" value="1"/>
</dbReference>
<dbReference type="SUPFAM" id="SSF53756">
    <property type="entry name" value="UDP-Glycosyltransferase/glycogen phosphorylase"/>
    <property type="match status" value="1"/>
</dbReference>
<accession>I3ZLE7</accession>
<evidence type="ECO:0000313" key="4">
    <source>
        <dbReference type="EMBL" id="AFL90065.1"/>
    </source>
</evidence>
<feature type="domain" description="Glycosyltransferase family 28 N-terminal" evidence="2">
    <location>
        <begin position="36"/>
        <end position="97"/>
    </location>
</feature>
<gene>
    <name evidence="4" type="ordered locus">Terro_3856</name>
</gene>
<dbReference type="Pfam" id="PF03033">
    <property type="entry name" value="Glyco_transf_28"/>
    <property type="match status" value="1"/>
</dbReference>
<dbReference type="PANTHER" id="PTHR48050:SF13">
    <property type="entry name" value="STEROL 3-BETA-GLUCOSYLTRANSFERASE UGT80A2"/>
    <property type="match status" value="1"/>
</dbReference>
<evidence type="ECO:0000259" key="3">
    <source>
        <dbReference type="Pfam" id="PF06722"/>
    </source>
</evidence>
<evidence type="ECO:0000313" key="5">
    <source>
        <dbReference type="Proteomes" id="UP000006056"/>
    </source>
</evidence>
<dbReference type="PANTHER" id="PTHR48050">
    <property type="entry name" value="STEROL 3-BETA-GLUCOSYLTRANSFERASE"/>
    <property type="match status" value="1"/>
</dbReference>
<feature type="domain" description="Erythromycin biosynthesis protein CIII-like C-terminal" evidence="3">
    <location>
        <begin position="354"/>
        <end position="463"/>
    </location>
</feature>
<evidence type="ECO:0000259" key="2">
    <source>
        <dbReference type="Pfam" id="PF03033"/>
    </source>
</evidence>
<dbReference type="InterPro" id="IPR010610">
    <property type="entry name" value="EryCIII-like_C"/>
</dbReference>
<dbReference type="InterPro" id="IPR050426">
    <property type="entry name" value="Glycosyltransferase_28"/>
</dbReference>
<dbReference type="GO" id="GO:0016758">
    <property type="term" value="F:hexosyltransferase activity"/>
    <property type="evidence" value="ECO:0007669"/>
    <property type="project" value="InterPro"/>
</dbReference>
<dbReference type="eggNOG" id="COG1819">
    <property type="taxonomic scope" value="Bacteria"/>
</dbReference>
<keyword evidence="4" id="KW-0808">Transferase</keyword>
<feature type="region of interest" description="Disordered" evidence="1">
    <location>
        <begin position="1"/>
        <end position="29"/>
    </location>
</feature>
<reference evidence="4 5" key="1">
    <citation type="submission" date="2012-06" db="EMBL/GenBank/DDBJ databases">
        <title>Complete genome of Terriglobus roseus DSM 18391.</title>
        <authorList>
            <consortium name="US DOE Joint Genome Institute (JGI-PGF)"/>
            <person name="Lucas S."/>
            <person name="Copeland A."/>
            <person name="Lapidus A."/>
            <person name="Glavina del Rio T."/>
            <person name="Dalin E."/>
            <person name="Tice H."/>
            <person name="Bruce D."/>
            <person name="Goodwin L."/>
            <person name="Pitluck S."/>
            <person name="Peters L."/>
            <person name="Mikhailova N."/>
            <person name="Munk A.C.C."/>
            <person name="Kyrpides N."/>
            <person name="Mavromatis K."/>
            <person name="Ivanova N."/>
            <person name="Brettin T."/>
            <person name="Detter J.C."/>
            <person name="Han C."/>
            <person name="Larimer F."/>
            <person name="Land M."/>
            <person name="Hauser L."/>
            <person name="Markowitz V."/>
            <person name="Cheng J.-F."/>
            <person name="Hugenholtz P."/>
            <person name="Woyke T."/>
            <person name="Wu D."/>
            <person name="Brambilla E."/>
            <person name="Klenk H.-P."/>
            <person name="Eisen J.A."/>
        </authorList>
    </citation>
    <scope>NUCLEOTIDE SEQUENCE [LARGE SCALE GENOMIC DNA]</scope>
    <source>
        <strain evidence="5">DSM 18391 / NRRL B-41598 / KBS 63</strain>
    </source>
</reference>
<evidence type="ECO:0000256" key="1">
    <source>
        <dbReference type="SAM" id="MobiDB-lite"/>
    </source>
</evidence>
<organism evidence="4 5">
    <name type="scientific">Terriglobus roseus (strain DSM 18391 / NRRL B-41598 / KBS 63)</name>
    <dbReference type="NCBI Taxonomy" id="926566"/>
    <lineage>
        <taxon>Bacteria</taxon>
        <taxon>Pseudomonadati</taxon>
        <taxon>Acidobacteriota</taxon>
        <taxon>Terriglobia</taxon>
        <taxon>Terriglobales</taxon>
        <taxon>Acidobacteriaceae</taxon>
        <taxon>Terriglobus</taxon>
    </lineage>
</organism>
<sequence length="465" mass="50658">MNFQRFPQFSGRCHTGTVNDTAARPQEPVTRTQKRIVIASFGSLGDLHPFLALAVELRGRGHSVTIATAPHYADRIAALGFAFAPIGPEISPEDPALLRRLMTTVRGPEYLFRTLFLPHLPQMYADLERICAGADLLIAGEVVFVAPLLAEKTGLKWASVLLSPISFLSAHDPSVLPPLARFGGLHGLPHFAQVALRAMTRMGFRRWSAPLHKQRAALGLPHKANALLEGKLEADRVLAMFSEHFAKPQPDWPAGTVQTGFAYFDQTAAQEAAPLTHDAAAPVTAASARTAERLREFLSQGEMPVVFTLGSAAVHVAGDFFHVSAGAVSRLNLRAVMITGRTDLRGLETERILTVPYADYRTLFPYAAAVVHQGGIGTTAEALRAGVPSLIVPFNFDQPDNAARALRLGVALSLPRRKYNRRHAYYAVHRLLRDEKLRGRAEALGEAIRAENGVNHAVQAIEELL</sequence>
<dbReference type="GO" id="GO:0033072">
    <property type="term" value="P:vancomycin biosynthetic process"/>
    <property type="evidence" value="ECO:0007669"/>
    <property type="project" value="UniProtKB-ARBA"/>
</dbReference>
<keyword evidence="5" id="KW-1185">Reference proteome</keyword>
<protein>
    <submittedName>
        <fullName evidence="4">Glycosyl transferase, UDP-glucuronosyltransferase</fullName>
    </submittedName>
</protein>
<dbReference type="HOGENOM" id="CLU_000537_8_0_0"/>
<dbReference type="GO" id="GO:0008194">
    <property type="term" value="F:UDP-glycosyltransferase activity"/>
    <property type="evidence" value="ECO:0007669"/>
    <property type="project" value="InterPro"/>
</dbReference>
<dbReference type="CDD" id="cd03784">
    <property type="entry name" value="GT1_Gtf-like"/>
    <property type="match status" value="1"/>
</dbReference>
<dbReference type="InterPro" id="IPR002213">
    <property type="entry name" value="UDP_glucos_trans"/>
</dbReference>
<dbReference type="PATRIC" id="fig|926566.3.peg.3797"/>
<dbReference type="AlphaFoldDB" id="I3ZLE7"/>
<dbReference type="STRING" id="926566.Terro_3856"/>
<dbReference type="GO" id="GO:0005975">
    <property type="term" value="P:carbohydrate metabolic process"/>
    <property type="evidence" value="ECO:0007669"/>
    <property type="project" value="InterPro"/>
</dbReference>
<dbReference type="Gene3D" id="3.40.50.2000">
    <property type="entry name" value="Glycogen Phosphorylase B"/>
    <property type="match status" value="2"/>
</dbReference>
<dbReference type="InterPro" id="IPR004276">
    <property type="entry name" value="GlycoTrans_28_N"/>
</dbReference>
<proteinExistence type="predicted"/>
<dbReference type="KEGG" id="trs:Terro_3856"/>